<dbReference type="Proteomes" id="UP001152320">
    <property type="component" value="Unassembled WGS sequence"/>
</dbReference>
<reference evidence="1" key="1">
    <citation type="submission" date="2021-10" db="EMBL/GenBank/DDBJ databases">
        <title>Tropical sea cucumber genome reveals ecological adaptation and Cuvierian tubules defense mechanism.</title>
        <authorList>
            <person name="Chen T."/>
        </authorList>
    </citation>
    <scope>NUCLEOTIDE SEQUENCE</scope>
    <source>
        <strain evidence="1">Nanhai2018</strain>
        <tissue evidence="1">Muscle</tissue>
    </source>
</reference>
<evidence type="ECO:0008006" key="3">
    <source>
        <dbReference type="Google" id="ProtNLM"/>
    </source>
</evidence>
<name>A0A9Q1BAZ9_HOLLE</name>
<protein>
    <recommendedName>
        <fullName evidence="3">Reverse transcriptase domain-containing protein</fullName>
    </recommendedName>
</protein>
<comment type="caution">
    <text evidence="1">The sequence shown here is derived from an EMBL/GenBank/DDBJ whole genome shotgun (WGS) entry which is preliminary data.</text>
</comment>
<organism evidence="1 2">
    <name type="scientific">Holothuria leucospilota</name>
    <name type="common">Black long sea cucumber</name>
    <name type="synonym">Mertensiothuria leucospilota</name>
    <dbReference type="NCBI Taxonomy" id="206669"/>
    <lineage>
        <taxon>Eukaryota</taxon>
        <taxon>Metazoa</taxon>
        <taxon>Echinodermata</taxon>
        <taxon>Eleutherozoa</taxon>
        <taxon>Echinozoa</taxon>
        <taxon>Holothuroidea</taxon>
        <taxon>Aspidochirotacea</taxon>
        <taxon>Aspidochirotida</taxon>
        <taxon>Holothuriidae</taxon>
        <taxon>Holothuria</taxon>
    </lineage>
</organism>
<dbReference type="OrthoDB" id="6243574at2759"/>
<proteinExistence type="predicted"/>
<dbReference type="EMBL" id="JAIZAY010000367">
    <property type="protein sequence ID" value="KAJ8018439.1"/>
    <property type="molecule type" value="Genomic_DNA"/>
</dbReference>
<evidence type="ECO:0000313" key="1">
    <source>
        <dbReference type="EMBL" id="KAJ8018439.1"/>
    </source>
</evidence>
<evidence type="ECO:0000313" key="2">
    <source>
        <dbReference type="Proteomes" id="UP001152320"/>
    </source>
</evidence>
<keyword evidence="2" id="KW-1185">Reference proteome</keyword>
<accession>A0A9Q1BAZ9</accession>
<sequence length="81" mass="9161">MKFQKLLSGINIPKEWKCANITPLYTKGPVSDVSNYRPVNLTSVSGNLTETASRVLYMEENKLLSDTRHGFRQARSCVKNN</sequence>
<gene>
    <name evidence="1" type="ORF">HOLleu_43577</name>
</gene>
<dbReference type="AlphaFoldDB" id="A0A9Q1BAZ9"/>